<keyword evidence="19" id="KW-1185">Reference proteome</keyword>
<feature type="compositionally biased region" description="Basic residues" evidence="15">
    <location>
        <begin position="414"/>
        <end position="427"/>
    </location>
</feature>
<keyword evidence="2" id="KW-1003">Cell membrane</keyword>
<dbReference type="GO" id="GO:0045211">
    <property type="term" value="C:postsynaptic membrane"/>
    <property type="evidence" value="ECO:0007669"/>
    <property type="project" value="UniProtKB-SubCell"/>
</dbReference>
<feature type="compositionally biased region" description="Polar residues" evidence="15">
    <location>
        <begin position="560"/>
        <end position="570"/>
    </location>
</feature>
<dbReference type="GO" id="GO:0016907">
    <property type="term" value="F:G protein-coupled acetylcholine receptor activity"/>
    <property type="evidence" value="ECO:0007669"/>
    <property type="project" value="InterPro"/>
</dbReference>
<evidence type="ECO:0000256" key="3">
    <source>
        <dbReference type="ARBA" id="ARBA00022553"/>
    </source>
</evidence>
<keyword evidence="3" id="KW-0597">Phosphoprotein</keyword>
<feature type="region of interest" description="Disordered" evidence="15">
    <location>
        <begin position="588"/>
        <end position="630"/>
    </location>
</feature>
<dbReference type="GO" id="GO:0004993">
    <property type="term" value="F:G protein-coupled serotonin receptor activity"/>
    <property type="evidence" value="ECO:0007669"/>
    <property type="project" value="TreeGrafter"/>
</dbReference>
<evidence type="ECO:0000256" key="6">
    <source>
        <dbReference type="ARBA" id="ARBA00023018"/>
    </source>
</evidence>
<evidence type="ECO:0000313" key="18">
    <source>
        <dbReference type="EMBL" id="KAK8404237.1"/>
    </source>
</evidence>
<keyword evidence="5 16" id="KW-1133">Transmembrane helix</keyword>
<dbReference type="FunFam" id="1.20.1070.10:FF:000288">
    <property type="entry name" value="Muscarinic acetylcholine receptor"/>
    <property type="match status" value="1"/>
</dbReference>
<keyword evidence="7 14" id="KW-0297">G-protein coupled receptor</keyword>
<reference evidence="18 19" key="1">
    <citation type="submission" date="2023-03" db="EMBL/GenBank/DDBJ databases">
        <title>High-quality genome of Scylla paramamosain provides insights in environmental adaptation.</title>
        <authorList>
            <person name="Zhang L."/>
        </authorList>
    </citation>
    <scope>NUCLEOTIDE SEQUENCE [LARGE SCALE GENOMIC DNA]</scope>
    <source>
        <strain evidence="18">LZ_2023a</strain>
        <tissue evidence="18">Muscle</tissue>
    </source>
</reference>
<dbReference type="AlphaFoldDB" id="A0AAW0V0W6"/>
<feature type="region of interest" description="Disordered" evidence="15">
    <location>
        <begin position="412"/>
        <end position="449"/>
    </location>
</feature>
<dbReference type="InterPro" id="IPR000995">
    <property type="entry name" value="Musac_Ach_rcpt"/>
</dbReference>
<feature type="transmembrane region" description="Helical" evidence="16">
    <location>
        <begin position="637"/>
        <end position="656"/>
    </location>
</feature>
<feature type="compositionally biased region" description="Basic and acidic residues" evidence="15">
    <location>
        <begin position="237"/>
        <end position="253"/>
    </location>
</feature>
<dbReference type="Proteomes" id="UP001487740">
    <property type="component" value="Unassembled WGS sequence"/>
</dbReference>
<feature type="compositionally biased region" description="Basic residues" evidence="15">
    <location>
        <begin position="616"/>
        <end position="625"/>
    </location>
</feature>
<evidence type="ECO:0000259" key="17">
    <source>
        <dbReference type="PROSITE" id="PS50262"/>
    </source>
</evidence>
<organism evidence="18 19">
    <name type="scientific">Scylla paramamosain</name>
    <name type="common">Mud crab</name>
    <dbReference type="NCBI Taxonomy" id="85552"/>
    <lineage>
        <taxon>Eukaryota</taxon>
        <taxon>Metazoa</taxon>
        <taxon>Ecdysozoa</taxon>
        <taxon>Arthropoda</taxon>
        <taxon>Crustacea</taxon>
        <taxon>Multicrustacea</taxon>
        <taxon>Malacostraca</taxon>
        <taxon>Eumalacostraca</taxon>
        <taxon>Eucarida</taxon>
        <taxon>Decapoda</taxon>
        <taxon>Pleocyemata</taxon>
        <taxon>Brachyura</taxon>
        <taxon>Eubrachyura</taxon>
        <taxon>Portunoidea</taxon>
        <taxon>Portunidae</taxon>
        <taxon>Portuninae</taxon>
        <taxon>Scylla</taxon>
    </lineage>
</organism>
<accession>A0AAW0V0W6</accession>
<feature type="compositionally biased region" description="Gly residues" evidence="15">
    <location>
        <begin position="493"/>
        <end position="515"/>
    </location>
</feature>
<dbReference type="CDD" id="cd15301">
    <property type="entry name" value="7tmA_mAChR_DM1-like"/>
    <property type="match status" value="1"/>
</dbReference>
<dbReference type="PANTHER" id="PTHR24247">
    <property type="entry name" value="5-HYDROXYTRYPTAMINE RECEPTOR"/>
    <property type="match status" value="1"/>
</dbReference>
<feature type="region of interest" description="Disordered" evidence="15">
    <location>
        <begin position="231"/>
        <end position="254"/>
    </location>
</feature>
<keyword evidence="8 16" id="KW-0472">Membrane</keyword>
<dbReference type="Pfam" id="PF00001">
    <property type="entry name" value="7tm_1"/>
    <property type="match status" value="2"/>
</dbReference>
<evidence type="ECO:0000256" key="12">
    <source>
        <dbReference type="ARBA" id="ARBA00023257"/>
    </source>
</evidence>
<dbReference type="InterPro" id="IPR017452">
    <property type="entry name" value="GPCR_Rhodpsn_7TM"/>
</dbReference>
<dbReference type="InterPro" id="IPR000276">
    <property type="entry name" value="GPCR_Rhodpsn"/>
</dbReference>
<keyword evidence="9 14" id="KW-0675">Receptor</keyword>
<sequence>MGTMSSTAPTSRRRSGDVTGVDTHIDRYSIYEVILIAVVAGFLSIATLIGNLMVMISFKIDKQLQTISNYFLFSLAVADITIGLVSMPLFTLYTLMGYWPLGPIICDTWLALDYLASNASVLNLLIISFDRYFSVTRPLTYRAMRTPRRAAVMIGSAWIISLILWPPWIYSWPYIEGHRTVPPRECYIQFIETNEYVTFGTAIAAFYLPVTVMCGLYWRIWRETEKRQKDLTNLQAGKKDPSKRSNSRKEKMYSRQPCLALVHSTLYLTEAEEAIETEDWRRQKSESSTAMDEIETTYVPTAMVIENTKYAANQGRTTGCCRGLASCIKRTVDREEVSSTAGGHRSGYHTPGYHTPGYHTPGYHTPGSAETTLPSSVSRCTSLNYIREPLAVTPTRYRQNSMIPLVERAERPDHHHPHHHHYQHPHHGTSATLPRAESTLGMGGRGQMMGGRLATRSHSSDSVYTILIRLPHDPSQDGPLHPPSIVMIEEEGAGGAGGGGGGNGAGAGQDGGGANAGHKLRFERGTSPLARRGDSVCSDPSGQTTRVECSLHPGGPEGTSPVSNRRSSSHVPDIKIPLNAKIIPKQLAKTTGGGSGNSGGSAGVGGHNSGASTMPGKKKKKKKSQEKKQDRKAAKTLSAILLTFIVTWTPYNVLVLLKTVLACKADDCIPRQLWDFSYYLCYINSTINPMCYALCNAAFRRTYVRILTCKWHSRRRQGVQRGYYS</sequence>
<keyword evidence="6" id="KW-0770">Synapse</keyword>
<feature type="transmembrane region" description="Helical" evidence="16">
    <location>
        <begin position="150"/>
        <end position="170"/>
    </location>
</feature>
<comment type="similarity">
    <text evidence="1 14">Belongs to the G-protein coupled receptor 1 family.</text>
</comment>
<gene>
    <name evidence="18" type="ORF">O3P69_000359</name>
</gene>
<feature type="compositionally biased region" description="Gly residues" evidence="15">
    <location>
        <begin position="591"/>
        <end position="608"/>
    </location>
</feature>
<evidence type="ECO:0000256" key="5">
    <source>
        <dbReference type="ARBA" id="ARBA00022989"/>
    </source>
</evidence>
<feature type="transmembrane region" description="Helical" evidence="16">
    <location>
        <begin position="33"/>
        <end position="58"/>
    </location>
</feature>
<keyword evidence="4 14" id="KW-0812">Transmembrane</keyword>
<keyword evidence="12" id="KW-0628">Postsynaptic cell membrane</keyword>
<evidence type="ECO:0000256" key="10">
    <source>
        <dbReference type="ARBA" id="ARBA00023180"/>
    </source>
</evidence>
<name>A0AAW0V0W6_SCYPA</name>
<keyword evidence="11 14" id="KW-0807">Transducer</keyword>
<evidence type="ECO:0000256" key="1">
    <source>
        <dbReference type="ARBA" id="ARBA00010663"/>
    </source>
</evidence>
<evidence type="ECO:0000256" key="14">
    <source>
        <dbReference type="RuleBase" id="RU000688"/>
    </source>
</evidence>
<evidence type="ECO:0000256" key="16">
    <source>
        <dbReference type="SAM" id="Phobius"/>
    </source>
</evidence>
<dbReference type="PROSITE" id="PS50262">
    <property type="entry name" value="G_PROTEIN_RECEP_F1_2"/>
    <property type="match status" value="1"/>
</dbReference>
<dbReference type="EMBL" id="JARAKH010000005">
    <property type="protein sequence ID" value="KAK8404237.1"/>
    <property type="molecule type" value="Genomic_DNA"/>
</dbReference>
<evidence type="ECO:0000313" key="19">
    <source>
        <dbReference type="Proteomes" id="UP001487740"/>
    </source>
</evidence>
<evidence type="ECO:0000256" key="7">
    <source>
        <dbReference type="ARBA" id="ARBA00023040"/>
    </source>
</evidence>
<protein>
    <recommendedName>
        <fullName evidence="17">G-protein coupled receptors family 1 profile domain-containing protein</fullName>
    </recommendedName>
</protein>
<dbReference type="PROSITE" id="PS00237">
    <property type="entry name" value="G_PROTEIN_RECEP_F1_1"/>
    <property type="match status" value="1"/>
</dbReference>
<evidence type="ECO:0000256" key="2">
    <source>
        <dbReference type="ARBA" id="ARBA00022475"/>
    </source>
</evidence>
<comment type="caution">
    <text evidence="18">The sequence shown here is derived from an EMBL/GenBank/DDBJ whole genome shotgun (WGS) entry which is preliminary data.</text>
</comment>
<dbReference type="FunFam" id="1.20.1070.10:FF:000038">
    <property type="entry name" value="Muscarinic acetylcholine receptor"/>
    <property type="match status" value="1"/>
</dbReference>
<evidence type="ECO:0000256" key="11">
    <source>
        <dbReference type="ARBA" id="ARBA00023224"/>
    </source>
</evidence>
<evidence type="ECO:0000256" key="4">
    <source>
        <dbReference type="ARBA" id="ARBA00022692"/>
    </source>
</evidence>
<dbReference type="PRINTS" id="PR00237">
    <property type="entry name" value="GPCRRHODOPSN"/>
</dbReference>
<evidence type="ECO:0000256" key="15">
    <source>
        <dbReference type="SAM" id="MobiDB-lite"/>
    </source>
</evidence>
<feature type="transmembrane region" description="Helical" evidence="16">
    <location>
        <begin position="196"/>
        <end position="218"/>
    </location>
</feature>
<evidence type="ECO:0000256" key="9">
    <source>
        <dbReference type="ARBA" id="ARBA00023170"/>
    </source>
</evidence>
<feature type="region of interest" description="Disordered" evidence="15">
    <location>
        <begin position="490"/>
        <end position="576"/>
    </location>
</feature>
<evidence type="ECO:0000256" key="8">
    <source>
        <dbReference type="ARBA" id="ARBA00023136"/>
    </source>
</evidence>
<keyword evidence="10" id="KW-0325">Glycoprotein</keyword>
<feature type="transmembrane region" description="Helical" evidence="16">
    <location>
        <begin position="676"/>
        <end position="695"/>
    </location>
</feature>
<dbReference type="GO" id="GO:0030425">
    <property type="term" value="C:dendrite"/>
    <property type="evidence" value="ECO:0007669"/>
    <property type="project" value="TreeGrafter"/>
</dbReference>
<feature type="transmembrane region" description="Helical" evidence="16">
    <location>
        <begin position="108"/>
        <end position="129"/>
    </location>
</feature>
<feature type="transmembrane region" description="Helical" evidence="16">
    <location>
        <begin position="70"/>
        <end position="96"/>
    </location>
</feature>
<feature type="domain" description="G-protein coupled receptors family 1 profile" evidence="17">
    <location>
        <begin position="50"/>
        <end position="692"/>
    </location>
</feature>
<comment type="subcellular location">
    <subcellularLocation>
        <location evidence="13">Postsynaptic cell membrane</location>
        <topology evidence="13">Multi-pass membrane protein</topology>
    </subcellularLocation>
</comment>
<evidence type="ECO:0000256" key="13">
    <source>
        <dbReference type="ARBA" id="ARBA00034104"/>
    </source>
</evidence>
<feature type="compositionally biased region" description="Polar residues" evidence="15">
    <location>
        <begin position="538"/>
        <end position="547"/>
    </location>
</feature>
<dbReference type="SUPFAM" id="SSF81321">
    <property type="entry name" value="Family A G protein-coupled receptor-like"/>
    <property type="match status" value="1"/>
</dbReference>
<dbReference type="PANTHER" id="PTHR24247:SF265">
    <property type="entry name" value="MUSCARINIC ACETYLCHOLINE RECEPTOR DM1"/>
    <property type="match status" value="1"/>
</dbReference>
<dbReference type="Gene3D" id="1.20.1070.10">
    <property type="entry name" value="Rhodopsin 7-helix transmembrane proteins"/>
    <property type="match status" value="2"/>
</dbReference>
<proteinExistence type="inferred from homology"/>
<dbReference type="PRINTS" id="PR00243">
    <property type="entry name" value="MUSCARINICR"/>
</dbReference>
<dbReference type="GO" id="GO:0007187">
    <property type="term" value="P:G protein-coupled receptor signaling pathway, coupled to cyclic nucleotide second messenger"/>
    <property type="evidence" value="ECO:0007669"/>
    <property type="project" value="TreeGrafter"/>
</dbReference>
<dbReference type="GO" id="GO:0007197">
    <property type="term" value="P:adenylate cyclase-inhibiting G protein-coupled acetylcholine receptor signaling pathway"/>
    <property type="evidence" value="ECO:0007669"/>
    <property type="project" value="TreeGrafter"/>
</dbReference>